<evidence type="ECO:0000313" key="3">
    <source>
        <dbReference type="Proteomes" id="UP001177003"/>
    </source>
</evidence>
<name>A0AA35VXM4_LACSI</name>
<evidence type="ECO:0000256" key="1">
    <source>
        <dbReference type="SAM" id="MobiDB-lite"/>
    </source>
</evidence>
<keyword evidence="3" id="KW-1185">Reference proteome</keyword>
<dbReference type="Proteomes" id="UP001177003">
    <property type="component" value="Chromosome 1"/>
</dbReference>
<evidence type="ECO:0000313" key="2">
    <source>
        <dbReference type="EMBL" id="CAI9269143.1"/>
    </source>
</evidence>
<sequence>MTSRGFQRQTSKKWCKTHTSKKMEDEEFKEKISTRSNLEDYIYKLKNKIKSIRSKIRSEDIEKMENAIEDIRRQILHGMKLAEGVNGTVDESDEEEYVPSLMDKTIWDPFLNDLVQGEVELPEISSDDAEMTHSDEEYDEGEHKDQQT</sequence>
<dbReference type="Gene3D" id="1.20.1270.10">
    <property type="match status" value="1"/>
</dbReference>
<dbReference type="InterPro" id="IPR029048">
    <property type="entry name" value="HSP70_C_sf"/>
</dbReference>
<dbReference type="SUPFAM" id="SSF100934">
    <property type="entry name" value="Heat shock protein 70kD (HSP70), C-terminal subdomain"/>
    <property type="match status" value="1"/>
</dbReference>
<proteinExistence type="predicted"/>
<feature type="region of interest" description="Disordered" evidence="1">
    <location>
        <begin position="118"/>
        <end position="148"/>
    </location>
</feature>
<organism evidence="2 3">
    <name type="scientific">Lactuca saligna</name>
    <name type="common">Willowleaf lettuce</name>
    <dbReference type="NCBI Taxonomy" id="75948"/>
    <lineage>
        <taxon>Eukaryota</taxon>
        <taxon>Viridiplantae</taxon>
        <taxon>Streptophyta</taxon>
        <taxon>Embryophyta</taxon>
        <taxon>Tracheophyta</taxon>
        <taxon>Spermatophyta</taxon>
        <taxon>Magnoliopsida</taxon>
        <taxon>eudicotyledons</taxon>
        <taxon>Gunneridae</taxon>
        <taxon>Pentapetalae</taxon>
        <taxon>asterids</taxon>
        <taxon>campanulids</taxon>
        <taxon>Asterales</taxon>
        <taxon>Asteraceae</taxon>
        <taxon>Cichorioideae</taxon>
        <taxon>Cichorieae</taxon>
        <taxon>Lactucinae</taxon>
        <taxon>Lactuca</taxon>
    </lineage>
</organism>
<gene>
    <name evidence="2" type="ORF">LSALG_LOCUS9530</name>
</gene>
<feature type="compositionally biased region" description="Basic and acidic residues" evidence="1">
    <location>
        <begin position="130"/>
        <end position="148"/>
    </location>
</feature>
<dbReference type="AlphaFoldDB" id="A0AA35VXM4"/>
<accession>A0AA35VXM4</accession>
<reference evidence="2" key="1">
    <citation type="submission" date="2023-04" db="EMBL/GenBank/DDBJ databases">
        <authorList>
            <person name="Vijverberg K."/>
            <person name="Xiong W."/>
            <person name="Schranz E."/>
        </authorList>
    </citation>
    <scope>NUCLEOTIDE SEQUENCE</scope>
</reference>
<dbReference type="EMBL" id="OX465077">
    <property type="protein sequence ID" value="CAI9269143.1"/>
    <property type="molecule type" value="Genomic_DNA"/>
</dbReference>
<protein>
    <submittedName>
        <fullName evidence="2">Uncharacterized protein</fullName>
    </submittedName>
</protein>